<keyword evidence="4 5" id="KW-0687">Ribonucleoprotein</keyword>
<evidence type="ECO:0000259" key="8">
    <source>
        <dbReference type="Pfam" id="PF14693"/>
    </source>
</evidence>
<dbReference type="Pfam" id="PF14693">
    <property type="entry name" value="Ribosomal_TL5_C"/>
    <property type="match status" value="1"/>
</dbReference>
<dbReference type="NCBIfam" id="NF004130">
    <property type="entry name" value="PRK05618.1-5"/>
    <property type="match status" value="1"/>
</dbReference>
<dbReference type="InterPro" id="IPR037121">
    <property type="entry name" value="Ribosomal_bL25_C"/>
</dbReference>
<accession>A0ABY5MI17</accession>
<evidence type="ECO:0000313" key="10">
    <source>
        <dbReference type="Proteomes" id="UP001342418"/>
    </source>
</evidence>
<dbReference type="Proteomes" id="UP001342418">
    <property type="component" value="Chromosome"/>
</dbReference>
<dbReference type="RefSeq" id="WP_338528782.1">
    <property type="nucleotide sequence ID" value="NZ_CP030941.1"/>
</dbReference>
<dbReference type="SUPFAM" id="SSF50715">
    <property type="entry name" value="Ribosomal protein L25-like"/>
    <property type="match status" value="1"/>
</dbReference>
<feature type="compositionally biased region" description="Acidic residues" evidence="6">
    <location>
        <begin position="196"/>
        <end position="212"/>
    </location>
</feature>
<feature type="domain" description="Large ribosomal subunit protein bL25 beta" evidence="8">
    <location>
        <begin position="104"/>
        <end position="188"/>
    </location>
</feature>
<keyword evidence="2 5" id="KW-0694">RNA-binding</keyword>
<reference evidence="9 10" key="1">
    <citation type="submission" date="2018-07" db="EMBL/GenBank/DDBJ databases">
        <title>Genome sequence of Nitratireductor thuwali#1536.</title>
        <authorList>
            <person name="Michoud G."/>
            <person name="Merlino G."/>
            <person name="Sefrji F.O."/>
            <person name="Daffonchio D."/>
        </authorList>
    </citation>
    <scope>NUCLEOTIDE SEQUENCE [LARGE SCALE GENOMIC DNA]</scope>
    <source>
        <strain evidence="10">Nit1536</strain>
    </source>
</reference>
<dbReference type="InterPro" id="IPR001021">
    <property type="entry name" value="Ribosomal_bL25_long"/>
</dbReference>
<keyword evidence="1 5" id="KW-0699">rRNA-binding</keyword>
<dbReference type="InterPro" id="IPR011035">
    <property type="entry name" value="Ribosomal_bL25/Gln-tRNA_synth"/>
</dbReference>
<dbReference type="EMBL" id="CP030941">
    <property type="protein sequence ID" value="UUP16348.1"/>
    <property type="molecule type" value="Genomic_DNA"/>
</dbReference>
<dbReference type="GO" id="GO:0005840">
    <property type="term" value="C:ribosome"/>
    <property type="evidence" value="ECO:0007669"/>
    <property type="project" value="UniProtKB-KW"/>
</dbReference>
<comment type="subunit">
    <text evidence="5">Part of the 50S ribosomal subunit; part of the 5S rRNA/L5/L18/L25 subcomplex. Contacts the 5S rRNA. Binds to the 5S rRNA independently of L5 and L18.</text>
</comment>
<keyword evidence="10" id="KW-1185">Reference proteome</keyword>
<comment type="similarity">
    <text evidence="5">Belongs to the bacterial ribosomal protein bL25 family. CTC subfamily.</text>
</comment>
<dbReference type="Pfam" id="PF01386">
    <property type="entry name" value="Ribosomal_L25p"/>
    <property type="match status" value="1"/>
</dbReference>
<dbReference type="CDD" id="cd00495">
    <property type="entry name" value="Ribosomal_L25_TL5_CTC"/>
    <property type="match status" value="1"/>
</dbReference>
<dbReference type="Gene3D" id="2.170.120.20">
    <property type="entry name" value="Ribosomal protein L25, beta domain"/>
    <property type="match status" value="1"/>
</dbReference>
<evidence type="ECO:0000256" key="3">
    <source>
        <dbReference type="ARBA" id="ARBA00022980"/>
    </source>
</evidence>
<evidence type="ECO:0000256" key="4">
    <source>
        <dbReference type="ARBA" id="ARBA00023274"/>
    </source>
</evidence>
<organism evidence="9 10">
    <name type="scientific">Nitratireductor thuwali</name>
    <dbReference type="NCBI Taxonomy" id="2267699"/>
    <lineage>
        <taxon>Bacteria</taxon>
        <taxon>Pseudomonadati</taxon>
        <taxon>Pseudomonadota</taxon>
        <taxon>Alphaproteobacteria</taxon>
        <taxon>Hyphomicrobiales</taxon>
        <taxon>Phyllobacteriaceae</taxon>
        <taxon>Nitratireductor</taxon>
    </lineage>
</organism>
<dbReference type="NCBIfam" id="NF004612">
    <property type="entry name" value="PRK05943.1"/>
    <property type="match status" value="1"/>
</dbReference>
<dbReference type="PANTHER" id="PTHR33284">
    <property type="entry name" value="RIBOSOMAL PROTEIN L25/GLN-TRNA SYNTHETASE, ANTI-CODON-BINDING DOMAIN-CONTAINING PROTEIN"/>
    <property type="match status" value="1"/>
</dbReference>
<dbReference type="InterPro" id="IPR020057">
    <property type="entry name" value="Ribosomal_bL25_b-dom"/>
</dbReference>
<comment type="function">
    <text evidence="5">This is one of the proteins that binds to the 5S RNA in the ribosome where it forms part of the central protuberance.</text>
</comment>
<dbReference type="NCBIfam" id="NF004128">
    <property type="entry name" value="PRK05618.1-2"/>
    <property type="match status" value="1"/>
</dbReference>
<protein>
    <recommendedName>
        <fullName evidence="5">Large ribosomal subunit protein bL25</fullName>
    </recommendedName>
    <alternativeName>
        <fullName evidence="5">General stress protein CTC</fullName>
    </alternativeName>
</protein>
<feature type="region of interest" description="Disordered" evidence="6">
    <location>
        <begin position="188"/>
        <end position="212"/>
    </location>
</feature>
<keyword evidence="3 5" id="KW-0689">Ribosomal protein</keyword>
<evidence type="ECO:0000256" key="2">
    <source>
        <dbReference type="ARBA" id="ARBA00022884"/>
    </source>
</evidence>
<dbReference type="InterPro" id="IPR020056">
    <property type="entry name" value="Rbsml_bL25/Gln-tRNA_synth_N"/>
</dbReference>
<sequence length="212" mass="23093">MSHQSYELKAEARERVGKGSARAIRRNGMVPAVIYGEKEAPLTIALPYKDVTKKIHGGGFMTTIATIDVDGKKIQVLPKDYQLDPVRDFTMHIDFLRIGKNTIVTVNVPVHFTNEEASPGLKRGGVLNIVRHEVEFVCPATSIPEFIEVDLTGLDLGDSVHISAIKLPEGVEPTITDRDFTIATVAAPAGLKSEGAEEEEAEEAEEEEGGEE</sequence>
<dbReference type="HAMAP" id="MF_01334">
    <property type="entry name" value="Ribosomal_bL25_CTC"/>
    <property type="match status" value="1"/>
</dbReference>
<gene>
    <name evidence="5 9" type="primary">rplY</name>
    <name evidence="5" type="synonym">ctc</name>
    <name evidence="9" type="ORF">NTH_00794</name>
</gene>
<evidence type="ECO:0000259" key="7">
    <source>
        <dbReference type="Pfam" id="PF01386"/>
    </source>
</evidence>
<evidence type="ECO:0000256" key="1">
    <source>
        <dbReference type="ARBA" id="ARBA00022730"/>
    </source>
</evidence>
<evidence type="ECO:0000256" key="5">
    <source>
        <dbReference type="HAMAP-Rule" id="MF_01334"/>
    </source>
</evidence>
<dbReference type="NCBIfam" id="TIGR00731">
    <property type="entry name" value="bL25_bact_ctc"/>
    <property type="match status" value="1"/>
</dbReference>
<dbReference type="InterPro" id="IPR029751">
    <property type="entry name" value="Ribosomal_L25_dom"/>
</dbReference>
<evidence type="ECO:0000313" key="9">
    <source>
        <dbReference type="EMBL" id="UUP16348.1"/>
    </source>
</evidence>
<dbReference type="Gene3D" id="2.40.240.10">
    <property type="entry name" value="Ribosomal Protein L25, Chain P"/>
    <property type="match status" value="1"/>
</dbReference>
<evidence type="ECO:0000256" key="6">
    <source>
        <dbReference type="SAM" id="MobiDB-lite"/>
    </source>
</evidence>
<dbReference type="InterPro" id="IPR020930">
    <property type="entry name" value="Ribosomal_uL5_bac-type"/>
</dbReference>
<feature type="domain" description="Large ribosomal subunit protein bL25 L25" evidence="7">
    <location>
        <begin position="8"/>
        <end position="95"/>
    </location>
</feature>
<proteinExistence type="inferred from homology"/>
<name>A0ABY5MI17_9HYPH</name>
<dbReference type="PANTHER" id="PTHR33284:SF1">
    <property type="entry name" value="RIBOSOMAL PROTEIN L25_GLN-TRNA SYNTHETASE, ANTI-CODON-BINDING DOMAIN-CONTAINING PROTEIN"/>
    <property type="match status" value="1"/>
</dbReference>